<dbReference type="RefSeq" id="XP_024675062.1">
    <property type="nucleotide sequence ID" value="XM_024811426.1"/>
</dbReference>
<gene>
    <name evidence="2" type="ORF">BDW47DRAFT_100418</name>
</gene>
<proteinExistence type="predicted"/>
<accession>A0A2I2FKA2</accession>
<feature type="region of interest" description="Disordered" evidence="1">
    <location>
        <begin position="1"/>
        <end position="27"/>
    </location>
</feature>
<evidence type="ECO:0000313" key="2">
    <source>
        <dbReference type="EMBL" id="PLB41050.1"/>
    </source>
</evidence>
<reference evidence="2 3" key="1">
    <citation type="submission" date="2017-12" db="EMBL/GenBank/DDBJ databases">
        <authorList>
            <consortium name="DOE Joint Genome Institute"/>
            <person name="Haridas S."/>
            <person name="Kjaerbolling I."/>
            <person name="Vesth T.C."/>
            <person name="Frisvad J.C."/>
            <person name="Nybo J.L."/>
            <person name="Theobald S."/>
            <person name="Kuo A."/>
            <person name="Bowyer P."/>
            <person name="Matsuda Y."/>
            <person name="Mondo S."/>
            <person name="Lyhne E.K."/>
            <person name="Kogle M.E."/>
            <person name="Clum A."/>
            <person name="Lipzen A."/>
            <person name="Salamov A."/>
            <person name="Ngan C.Y."/>
            <person name="Daum C."/>
            <person name="Chiniquy J."/>
            <person name="Barry K."/>
            <person name="LaButti K."/>
            <person name="Simmons B.A."/>
            <person name="Magnuson J.K."/>
            <person name="Mortensen U.H."/>
            <person name="Larsen T.O."/>
            <person name="Grigoriev I.V."/>
            <person name="Baker S.E."/>
            <person name="Andersen M.R."/>
            <person name="Nordberg H.P."/>
            <person name="Cantor M.N."/>
            <person name="Hua S.X."/>
        </authorList>
    </citation>
    <scope>NUCLEOTIDE SEQUENCE [LARGE SCALE GENOMIC DNA]</scope>
    <source>
        <strain evidence="2 3">CBS 102.13</strain>
    </source>
</reference>
<evidence type="ECO:0000313" key="3">
    <source>
        <dbReference type="Proteomes" id="UP000234585"/>
    </source>
</evidence>
<dbReference type="GeneID" id="36518586"/>
<protein>
    <submittedName>
        <fullName evidence="2">Uncharacterized protein</fullName>
    </submittedName>
</protein>
<dbReference type="Proteomes" id="UP000234585">
    <property type="component" value="Unassembled WGS sequence"/>
</dbReference>
<evidence type="ECO:0000256" key="1">
    <source>
        <dbReference type="SAM" id="MobiDB-lite"/>
    </source>
</evidence>
<dbReference type="AlphaFoldDB" id="A0A2I2FKA2"/>
<organism evidence="2 3">
    <name type="scientific">Aspergillus candidus</name>
    <dbReference type="NCBI Taxonomy" id="41067"/>
    <lineage>
        <taxon>Eukaryota</taxon>
        <taxon>Fungi</taxon>
        <taxon>Dikarya</taxon>
        <taxon>Ascomycota</taxon>
        <taxon>Pezizomycotina</taxon>
        <taxon>Eurotiomycetes</taxon>
        <taxon>Eurotiomycetidae</taxon>
        <taxon>Eurotiales</taxon>
        <taxon>Aspergillaceae</taxon>
        <taxon>Aspergillus</taxon>
        <taxon>Aspergillus subgen. Circumdati</taxon>
    </lineage>
</organism>
<feature type="compositionally biased region" description="Basic and acidic residues" evidence="1">
    <location>
        <begin position="1"/>
        <end position="14"/>
    </location>
</feature>
<sequence length="64" mass="7673">MTTNRRSDNRQVKAEKKRKCQKKKEQQGCHIARSRCRLTCRKFELANDEPRRRTATMTSHEPNQ</sequence>
<name>A0A2I2FKA2_ASPCN</name>
<dbReference type="EMBL" id="KZ559122">
    <property type="protein sequence ID" value="PLB41050.1"/>
    <property type="molecule type" value="Genomic_DNA"/>
</dbReference>
<keyword evidence="3" id="KW-1185">Reference proteome</keyword>